<dbReference type="FunFam" id="3.40.50.300:FF:000006">
    <property type="entry name" value="DNA-binding transcriptional regulator NtrC"/>
    <property type="match status" value="1"/>
</dbReference>
<evidence type="ECO:0000256" key="4">
    <source>
        <dbReference type="ARBA" id="ARBA00023125"/>
    </source>
</evidence>
<keyword evidence="2" id="KW-0067">ATP-binding</keyword>
<dbReference type="PROSITE" id="PS00675">
    <property type="entry name" value="SIGMA54_INTERACT_1"/>
    <property type="match status" value="1"/>
</dbReference>
<dbReference type="PROSITE" id="PS50045">
    <property type="entry name" value="SIGMA54_INTERACT_4"/>
    <property type="match status" value="1"/>
</dbReference>
<dbReference type="SUPFAM" id="SSF46689">
    <property type="entry name" value="Homeodomain-like"/>
    <property type="match status" value="1"/>
</dbReference>
<reference evidence="7 8" key="1">
    <citation type="submission" date="2018-10" db="EMBL/GenBank/DDBJ databases">
        <title>Phylogenomics of Brevibacillus.</title>
        <authorList>
            <person name="Dunlap C."/>
        </authorList>
    </citation>
    <scope>NUCLEOTIDE SEQUENCE [LARGE SCALE GENOMIC DNA]</scope>
    <source>
        <strain evidence="7 8">JCM 15716</strain>
    </source>
</reference>
<evidence type="ECO:0000313" key="8">
    <source>
        <dbReference type="Proteomes" id="UP000271031"/>
    </source>
</evidence>
<evidence type="ECO:0000256" key="1">
    <source>
        <dbReference type="ARBA" id="ARBA00022741"/>
    </source>
</evidence>
<dbReference type="PROSITE" id="PS00676">
    <property type="entry name" value="SIGMA54_INTERACT_2"/>
    <property type="match status" value="1"/>
</dbReference>
<evidence type="ECO:0000313" key="7">
    <source>
        <dbReference type="EMBL" id="RNB89653.1"/>
    </source>
</evidence>
<accession>A0A3M8DNJ3</accession>
<dbReference type="InterPro" id="IPR058031">
    <property type="entry name" value="AAA_lid_NorR"/>
</dbReference>
<dbReference type="InterPro" id="IPR025662">
    <property type="entry name" value="Sigma_54_int_dom_ATP-bd_1"/>
</dbReference>
<dbReference type="InterPro" id="IPR009057">
    <property type="entry name" value="Homeodomain-like_sf"/>
</dbReference>
<dbReference type="Proteomes" id="UP000271031">
    <property type="component" value="Unassembled WGS sequence"/>
</dbReference>
<keyword evidence="1" id="KW-0547">Nucleotide-binding</keyword>
<dbReference type="AlphaFoldDB" id="A0A3M8DNJ3"/>
<dbReference type="RefSeq" id="WP_122917908.1">
    <property type="nucleotide sequence ID" value="NZ_RHHQ01000008.1"/>
</dbReference>
<dbReference type="GO" id="GO:0043565">
    <property type="term" value="F:sequence-specific DNA binding"/>
    <property type="evidence" value="ECO:0007669"/>
    <property type="project" value="InterPro"/>
</dbReference>
<dbReference type="Pfam" id="PF25601">
    <property type="entry name" value="AAA_lid_14"/>
    <property type="match status" value="1"/>
</dbReference>
<protein>
    <submittedName>
        <fullName evidence="7">AAA family ATPase</fullName>
    </submittedName>
</protein>
<evidence type="ECO:0000256" key="3">
    <source>
        <dbReference type="ARBA" id="ARBA00023015"/>
    </source>
</evidence>
<dbReference type="CDD" id="cd00009">
    <property type="entry name" value="AAA"/>
    <property type="match status" value="1"/>
</dbReference>
<dbReference type="PROSITE" id="PS00688">
    <property type="entry name" value="SIGMA54_INTERACT_3"/>
    <property type="match status" value="1"/>
</dbReference>
<dbReference type="PANTHER" id="PTHR32071:SF57">
    <property type="entry name" value="C4-DICARBOXYLATE TRANSPORT TRANSCRIPTIONAL REGULATORY PROTEIN DCTD"/>
    <property type="match status" value="1"/>
</dbReference>
<dbReference type="Gene3D" id="3.40.50.300">
    <property type="entry name" value="P-loop containing nucleotide triphosphate hydrolases"/>
    <property type="match status" value="1"/>
</dbReference>
<dbReference type="EMBL" id="RHHQ01000008">
    <property type="protein sequence ID" value="RNB89653.1"/>
    <property type="molecule type" value="Genomic_DNA"/>
</dbReference>
<dbReference type="InterPro" id="IPR002078">
    <property type="entry name" value="Sigma_54_int"/>
</dbReference>
<dbReference type="Pfam" id="PF00158">
    <property type="entry name" value="Sigma54_activat"/>
    <property type="match status" value="1"/>
</dbReference>
<comment type="caution">
    <text evidence="7">The sequence shown here is derived from an EMBL/GenBank/DDBJ whole genome shotgun (WGS) entry which is preliminary data.</text>
</comment>
<dbReference type="InterPro" id="IPR003593">
    <property type="entry name" value="AAA+_ATPase"/>
</dbReference>
<evidence type="ECO:0000256" key="5">
    <source>
        <dbReference type="ARBA" id="ARBA00023163"/>
    </source>
</evidence>
<feature type="domain" description="Sigma-54 factor interaction" evidence="6">
    <location>
        <begin position="270"/>
        <end position="500"/>
    </location>
</feature>
<organism evidence="7 8">
    <name type="scientific">Brevibacillus fluminis</name>
    <dbReference type="NCBI Taxonomy" id="511487"/>
    <lineage>
        <taxon>Bacteria</taxon>
        <taxon>Bacillati</taxon>
        <taxon>Bacillota</taxon>
        <taxon>Bacilli</taxon>
        <taxon>Bacillales</taxon>
        <taxon>Paenibacillaceae</taxon>
        <taxon>Brevibacillus</taxon>
    </lineage>
</organism>
<dbReference type="GO" id="GO:0006355">
    <property type="term" value="P:regulation of DNA-templated transcription"/>
    <property type="evidence" value="ECO:0007669"/>
    <property type="project" value="InterPro"/>
</dbReference>
<dbReference type="Gene3D" id="1.10.10.60">
    <property type="entry name" value="Homeodomain-like"/>
    <property type="match status" value="1"/>
</dbReference>
<dbReference type="PANTHER" id="PTHR32071">
    <property type="entry name" value="TRANSCRIPTIONAL REGULATORY PROTEIN"/>
    <property type="match status" value="1"/>
</dbReference>
<keyword evidence="3" id="KW-0805">Transcription regulation</keyword>
<dbReference type="InterPro" id="IPR002197">
    <property type="entry name" value="HTH_Fis"/>
</dbReference>
<dbReference type="InterPro" id="IPR027417">
    <property type="entry name" value="P-loop_NTPase"/>
</dbReference>
<dbReference type="InterPro" id="IPR025943">
    <property type="entry name" value="Sigma_54_int_dom_ATP-bd_2"/>
</dbReference>
<dbReference type="SUPFAM" id="SSF52540">
    <property type="entry name" value="P-loop containing nucleoside triphosphate hydrolases"/>
    <property type="match status" value="1"/>
</dbReference>
<gene>
    <name evidence="7" type="ORF">EDM56_10765</name>
</gene>
<keyword evidence="5" id="KW-0804">Transcription</keyword>
<dbReference type="InterPro" id="IPR025944">
    <property type="entry name" value="Sigma_54_int_dom_CS"/>
</dbReference>
<dbReference type="Pfam" id="PF02954">
    <property type="entry name" value="HTH_8"/>
    <property type="match status" value="1"/>
</dbReference>
<keyword evidence="4" id="KW-0238">DNA-binding</keyword>
<keyword evidence="8" id="KW-1185">Reference proteome</keyword>
<dbReference type="OrthoDB" id="9771372at2"/>
<dbReference type="GO" id="GO:0005524">
    <property type="term" value="F:ATP binding"/>
    <property type="evidence" value="ECO:0007669"/>
    <property type="project" value="UniProtKB-KW"/>
</dbReference>
<dbReference type="SMART" id="SM00382">
    <property type="entry name" value="AAA"/>
    <property type="match status" value="1"/>
</dbReference>
<name>A0A3M8DNJ3_9BACL</name>
<dbReference type="Gene3D" id="1.10.8.60">
    <property type="match status" value="1"/>
</dbReference>
<evidence type="ECO:0000259" key="6">
    <source>
        <dbReference type="PROSITE" id="PS50045"/>
    </source>
</evidence>
<sequence>MVSLDLFKPAIEKVITGFSDILNVDAAVINGNGQLVTSTERYLKQKGALVHVPSIELVLSQGQYLVDKPGAMDMCTGCRFSTHCPAKVELLSSIKVANQPIGVVSLTSFTKEGQNRLSKNTEKYQQILTEITEMITTIIHLERSPSSREPYSLLLEETLHAACDAYLTFDRNGKLAFHNAAADSYLRKHHLQPDDLSRMFSPSLAVEGDGPLPIANCLGDKLGAPIEASPIIVDNQFVGGVLKIVADRPQAVPAAFPRPALPNRGSLDKIIGTSPAVNALKQKTEKIKNSSSTVLITGETGTGKGHLARAIHEASNRAYQPFVAINCASIPENLFESELFGYEEGAFTGAKKGGKPGRFELAHGGTLFLDEIGDMPLAIQPKLLRVLQEMTLERVGGTRSIPIDVRIIAATNHDLEELVAQKKFRADLYYRLGVIPIAIPSLRERLEDVPLLAESFLHKCVGKTGKAIHAISHEALERLQRYTWPGNVRELENAIEYAMNMESEDVLTADSLPDRIRMQQTVPAVQASPIKAKLADVQIEAIRQALQKHGSDLKGKQEVARELGIGIRTLYRKLKAYQLT</sequence>
<proteinExistence type="predicted"/>
<evidence type="ECO:0000256" key="2">
    <source>
        <dbReference type="ARBA" id="ARBA00022840"/>
    </source>
</evidence>